<evidence type="ECO:0000256" key="1">
    <source>
        <dbReference type="SAM" id="Phobius"/>
    </source>
</evidence>
<dbReference type="Proteomes" id="UP001549106">
    <property type="component" value="Unassembled WGS sequence"/>
</dbReference>
<dbReference type="RefSeq" id="WP_022068665.1">
    <property type="nucleotide sequence ID" value="NZ_BAABXP010000003.1"/>
</dbReference>
<comment type="caution">
    <text evidence="2">The sequence shown here is derived from an EMBL/GenBank/DDBJ whole genome shotgun (WGS) entry which is preliminary data.</text>
</comment>
<keyword evidence="1" id="KW-1133">Transmembrane helix</keyword>
<keyword evidence="1" id="KW-0472">Membrane</keyword>
<dbReference type="EMBL" id="JBEPMJ010000010">
    <property type="protein sequence ID" value="MET3750459.1"/>
    <property type="molecule type" value="Genomic_DNA"/>
</dbReference>
<accession>A0ABV2M1X9</accession>
<feature type="transmembrane region" description="Helical" evidence="1">
    <location>
        <begin position="88"/>
        <end position="108"/>
    </location>
</feature>
<name>A0ABV2M1X9_9FIRM</name>
<evidence type="ECO:0000313" key="3">
    <source>
        <dbReference type="Proteomes" id="UP001549106"/>
    </source>
</evidence>
<proteinExistence type="predicted"/>
<keyword evidence="3" id="KW-1185">Reference proteome</keyword>
<organism evidence="2 3">
    <name type="scientific">Blautia caecimuris</name>
    <dbReference type="NCBI Taxonomy" id="1796615"/>
    <lineage>
        <taxon>Bacteria</taxon>
        <taxon>Bacillati</taxon>
        <taxon>Bacillota</taxon>
        <taxon>Clostridia</taxon>
        <taxon>Lachnospirales</taxon>
        <taxon>Lachnospiraceae</taxon>
        <taxon>Blautia</taxon>
    </lineage>
</organism>
<reference evidence="2 3" key="1">
    <citation type="submission" date="2024-06" db="EMBL/GenBank/DDBJ databases">
        <title>Genomic Encyclopedia of Type Strains, Phase IV (KMG-IV): sequencing the most valuable type-strain genomes for metagenomic binning, comparative biology and taxonomic classification.</title>
        <authorList>
            <person name="Goeker M."/>
        </authorList>
    </citation>
    <scope>NUCLEOTIDE SEQUENCE [LARGE SCALE GENOMIC DNA]</scope>
    <source>
        <strain evidence="2 3">DSM 29492</strain>
    </source>
</reference>
<gene>
    <name evidence="2" type="ORF">ABID24_001708</name>
</gene>
<evidence type="ECO:0000313" key="2">
    <source>
        <dbReference type="EMBL" id="MET3750459.1"/>
    </source>
</evidence>
<protein>
    <recommendedName>
        <fullName evidence="4">DUF2007 domain-containing protein</fullName>
    </recommendedName>
</protein>
<sequence>MEEKLICITTVKSRIEAEQMLSFLKENGIYAAIQGGVQELYTGDSVSGDKIMVSAAHKEKAQKLLENFSPVETRASDPGRQTTKTQKAVNWILLGIIAAILVFAVILLL</sequence>
<evidence type="ECO:0008006" key="4">
    <source>
        <dbReference type="Google" id="ProtNLM"/>
    </source>
</evidence>
<keyword evidence="1" id="KW-0812">Transmembrane</keyword>